<gene>
    <name evidence="1" type="ORF">CCMP2556_LOCUS24578</name>
</gene>
<dbReference type="EMBL" id="CAXAMN010016195">
    <property type="protein sequence ID" value="CAK9047524.1"/>
    <property type="molecule type" value="Genomic_DNA"/>
</dbReference>
<comment type="caution">
    <text evidence="1">The sequence shown here is derived from an EMBL/GenBank/DDBJ whole genome shotgun (WGS) entry which is preliminary data.</text>
</comment>
<accession>A0ABP0M9X4</accession>
<sequence>MMLLIHVDDVMFVGGQEYVMEQFIPDLKQSFEISEQHLVGDGSSFQFLQRTYVEVEDGLKVMPGKYAESMIEMYEEKMGKVKVQKLPCGPEVLEADGSVELKAELASLYRSLVGCGIYLSQERPDVSYTIKELTSTMSFPTASSLRKLGKLIGYLKGTIGQHSILEMGEPGQGLICRTMEARWILQTFSDSKLLWIQDLVAQEELRVKQSLSIAILIGG</sequence>
<reference evidence="1 2" key="1">
    <citation type="submission" date="2024-02" db="EMBL/GenBank/DDBJ databases">
        <authorList>
            <person name="Chen Y."/>
            <person name="Shah S."/>
            <person name="Dougan E. K."/>
            <person name="Thang M."/>
            <person name="Chan C."/>
        </authorList>
    </citation>
    <scope>NUCLEOTIDE SEQUENCE [LARGE SCALE GENOMIC DNA]</scope>
</reference>
<evidence type="ECO:0000313" key="2">
    <source>
        <dbReference type="Proteomes" id="UP001642484"/>
    </source>
</evidence>
<feature type="non-terminal residue" evidence="1">
    <location>
        <position position="219"/>
    </location>
</feature>
<keyword evidence="2" id="KW-1185">Reference proteome</keyword>
<dbReference type="Proteomes" id="UP001642484">
    <property type="component" value="Unassembled WGS sequence"/>
</dbReference>
<proteinExistence type="predicted"/>
<evidence type="ECO:0000313" key="1">
    <source>
        <dbReference type="EMBL" id="CAK9047524.1"/>
    </source>
</evidence>
<name>A0ABP0M9X4_9DINO</name>
<organism evidence="1 2">
    <name type="scientific">Durusdinium trenchii</name>
    <dbReference type="NCBI Taxonomy" id="1381693"/>
    <lineage>
        <taxon>Eukaryota</taxon>
        <taxon>Sar</taxon>
        <taxon>Alveolata</taxon>
        <taxon>Dinophyceae</taxon>
        <taxon>Suessiales</taxon>
        <taxon>Symbiodiniaceae</taxon>
        <taxon>Durusdinium</taxon>
    </lineage>
</organism>
<evidence type="ECO:0008006" key="3">
    <source>
        <dbReference type="Google" id="ProtNLM"/>
    </source>
</evidence>
<protein>
    <recommendedName>
        <fullName evidence="3">Reverse transcriptase Ty1/copia-type domain-containing protein</fullName>
    </recommendedName>
</protein>